<name>A0A4R7V5P3_9PSEU</name>
<organism evidence="1 2">
    <name type="scientific">Actinophytocola oryzae</name>
    <dbReference type="NCBI Taxonomy" id="502181"/>
    <lineage>
        <taxon>Bacteria</taxon>
        <taxon>Bacillati</taxon>
        <taxon>Actinomycetota</taxon>
        <taxon>Actinomycetes</taxon>
        <taxon>Pseudonocardiales</taxon>
        <taxon>Pseudonocardiaceae</taxon>
    </lineage>
</organism>
<sequence>MCVTHMCGHPWMATVHVDLCTGADEGTDMTSVSEVPVAGGTVTVGLRGAPADGRPVRRATLS</sequence>
<gene>
    <name evidence="1" type="ORF">CLV71_11356</name>
</gene>
<evidence type="ECO:0000313" key="2">
    <source>
        <dbReference type="Proteomes" id="UP000294927"/>
    </source>
</evidence>
<dbReference type="EMBL" id="SOCP01000013">
    <property type="protein sequence ID" value="TDV44798.1"/>
    <property type="molecule type" value="Genomic_DNA"/>
</dbReference>
<comment type="caution">
    <text evidence="1">The sequence shown here is derived from an EMBL/GenBank/DDBJ whole genome shotgun (WGS) entry which is preliminary data.</text>
</comment>
<reference evidence="1 2" key="1">
    <citation type="submission" date="2019-03" db="EMBL/GenBank/DDBJ databases">
        <title>Genomic Encyclopedia of Archaeal and Bacterial Type Strains, Phase II (KMG-II): from individual species to whole genera.</title>
        <authorList>
            <person name="Goeker M."/>
        </authorList>
    </citation>
    <scope>NUCLEOTIDE SEQUENCE [LARGE SCALE GENOMIC DNA]</scope>
    <source>
        <strain evidence="1 2">DSM 45499</strain>
    </source>
</reference>
<dbReference type="AlphaFoldDB" id="A0A4R7V5P3"/>
<dbReference type="Proteomes" id="UP000294927">
    <property type="component" value="Unassembled WGS sequence"/>
</dbReference>
<evidence type="ECO:0000313" key="1">
    <source>
        <dbReference type="EMBL" id="TDV44798.1"/>
    </source>
</evidence>
<keyword evidence="2" id="KW-1185">Reference proteome</keyword>
<accession>A0A4R7V5P3</accession>
<protein>
    <submittedName>
        <fullName evidence="1">Uncharacterized protein</fullName>
    </submittedName>
</protein>
<proteinExistence type="predicted"/>